<accession>X1AC81</accession>
<gene>
    <name evidence="1" type="ORF">S01H4_08163</name>
</gene>
<name>X1AC81_9ZZZZ</name>
<dbReference type="EMBL" id="BART01002767">
    <property type="protein sequence ID" value="GAG67532.1"/>
    <property type="molecule type" value="Genomic_DNA"/>
</dbReference>
<evidence type="ECO:0000313" key="1">
    <source>
        <dbReference type="EMBL" id="GAG67532.1"/>
    </source>
</evidence>
<dbReference type="AlphaFoldDB" id="X1AC81"/>
<proteinExistence type="predicted"/>
<comment type="caution">
    <text evidence="1">The sequence shown here is derived from an EMBL/GenBank/DDBJ whole genome shotgun (WGS) entry which is preliminary data.</text>
</comment>
<reference evidence="1" key="1">
    <citation type="journal article" date="2014" name="Front. Microbiol.">
        <title>High frequency of phylogenetically diverse reductive dehalogenase-homologous genes in deep subseafloor sedimentary metagenomes.</title>
        <authorList>
            <person name="Kawai M."/>
            <person name="Futagami T."/>
            <person name="Toyoda A."/>
            <person name="Takaki Y."/>
            <person name="Nishi S."/>
            <person name="Hori S."/>
            <person name="Arai W."/>
            <person name="Tsubouchi T."/>
            <person name="Morono Y."/>
            <person name="Uchiyama I."/>
            <person name="Ito T."/>
            <person name="Fujiyama A."/>
            <person name="Inagaki F."/>
            <person name="Takami H."/>
        </authorList>
    </citation>
    <scope>NUCLEOTIDE SEQUENCE</scope>
    <source>
        <strain evidence="1">Expedition CK06-06</strain>
    </source>
</reference>
<sequence length="127" mass="14114">MAKVVNNFIKGKMNKDLDDRLIPNGEYRNAVNTQVSKSEGQNVGALENVLGTLKVGDFRDLSGEDDIFSIGYFSDEINNRVFVFLTSNLTSTYNPNNKNFIYVYNALDGVSTKLVEGAFLNFSVLSI</sequence>
<organism evidence="1">
    <name type="scientific">marine sediment metagenome</name>
    <dbReference type="NCBI Taxonomy" id="412755"/>
    <lineage>
        <taxon>unclassified sequences</taxon>
        <taxon>metagenomes</taxon>
        <taxon>ecological metagenomes</taxon>
    </lineage>
</organism>
<protein>
    <submittedName>
        <fullName evidence="1">Uncharacterized protein</fullName>
    </submittedName>
</protein>